<accession>A0A9W6XYP4</accession>
<evidence type="ECO:0000256" key="1">
    <source>
        <dbReference type="SAM" id="MobiDB-lite"/>
    </source>
</evidence>
<evidence type="ECO:0000313" key="2">
    <source>
        <dbReference type="EMBL" id="GMF48728.1"/>
    </source>
</evidence>
<reference evidence="2" key="1">
    <citation type="submission" date="2023-04" db="EMBL/GenBank/DDBJ databases">
        <title>Phytophthora fragariaefolia NBRC 109709.</title>
        <authorList>
            <person name="Ichikawa N."/>
            <person name="Sato H."/>
            <person name="Tonouchi N."/>
        </authorList>
    </citation>
    <scope>NUCLEOTIDE SEQUENCE</scope>
    <source>
        <strain evidence="2">NBRC 109709</strain>
    </source>
</reference>
<comment type="caution">
    <text evidence="2">The sequence shown here is derived from an EMBL/GenBank/DDBJ whole genome shotgun (WGS) entry which is preliminary data.</text>
</comment>
<dbReference type="EMBL" id="BSXT01002398">
    <property type="protein sequence ID" value="GMF48728.1"/>
    <property type="molecule type" value="Genomic_DNA"/>
</dbReference>
<organism evidence="2 3">
    <name type="scientific">Phytophthora fragariaefolia</name>
    <dbReference type="NCBI Taxonomy" id="1490495"/>
    <lineage>
        <taxon>Eukaryota</taxon>
        <taxon>Sar</taxon>
        <taxon>Stramenopiles</taxon>
        <taxon>Oomycota</taxon>
        <taxon>Peronosporomycetes</taxon>
        <taxon>Peronosporales</taxon>
        <taxon>Peronosporaceae</taxon>
        <taxon>Phytophthora</taxon>
    </lineage>
</organism>
<dbReference type="OrthoDB" id="129421at2759"/>
<sequence>MESAEAVDPQENEHRPVCTCDAAAPAVLVSKTNQDAFGVAQLYPRWSMNEALTVAPFVEGTLQHLRRVSNVSGVATQTPEPGISLAAKARIVYVKLKKGEKSESAVVSDCEKYNVVRAELMPLVDTLQQLPSQTFYETFADLRSTVEAFKTKWNLDPYDVQLDDNTDDGLDMHDFQQAQSIEVSEVAQLYKNEGAVASPGVSTQDDTIDPLPVTHEDIELYLCCLTNPSQVSLPELDLCEKSQEILLSTTDPASSAAQRTISDDSASAPGPGGITRLHVLKLPIPLTARAKSSTKGKWSVEETTSNCPIQLSDFYKWMIHTADLDKVGAVATQYPVCYDKAYMLIRSPIVLRRLGGSVINDANCVIPKKLVERVNSALIKYARERGKANDYELVGSNPDDDVAAAYVVSEMGGFSV</sequence>
<protein>
    <submittedName>
        <fullName evidence="2">Unnamed protein product</fullName>
    </submittedName>
</protein>
<feature type="region of interest" description="Disordered" evidence="1">
    <location>
        <begin position="250"/>
        <end position="272"/>
    </location>
</feature>
<feature type="compositionally biased region" description="Polar residues" evidence="1">
    <location>
        <begin position="250"/>
        <end position="265"/>
    </location>
</feature>
<keyword evidence="3" id="KW-1185">Reference proteome</keyword>
<evidence type="ECO:0000313" key="3">
    <source>
        <dbReference type="Proteomes" id="UP001165121"/>
    </source>
</evidence>
<name>A0A9W6XYP4_9STRA</name>
<dbReference type="Proteomes" id="UP001165121">
    <property type="component" value="Unassembled WGS sequence"/>
</dbReference>
<gene>
    <name evidence="2" type="ORF">Pfra01_001895900</name>
</gene>
<proteinExistence type="predicted"/>
<dbReference type="AlphaFoldDB" id="A0A9W6XYP4"/>